<evidence type="ECO:0000256" key="1">
    <source>
        <dbReference type="ARBA" id="ARBA00022676"/>
    </source>
</evidence>
<evidence type="ECO:0000256" key="2">
    <source>
        <dbReference type="ARBA" id="ARBA00022679"/>
    </source>
</evidence>
<name>A0A415CW69_9FIRM</name>
<dbReference type="Proteomes" id="UP000285832">
    <property type="component" value="Unassembled WGS sequence"/>
</dbReference>
<dbReference type="CDD" id="cd00761">
    <property type="entry name" value="Glyco_tranf_GTA_type"/>
    <property type="match status" value="1"/>
</dbReference>
<gene>
    <name evidence="4" type="ORF">DW116_12225</name>
</gene>
<dbReference type="Pfam" id="PF00535">
    <property type="entry name" value="Glycos_transf_2"/>
    <property type="match status" value="1"/>
</dbReference>
<dbReference type="Gene3D" id="3.90.550.10">
    <property type="entry name" value="Spore Coat Polysaccharide Biosynthesis Protein SpsA, Chain A"/>
    <property type="match status" value="1"/>
</dbReference>
<accession>A0A415CW69</accession>
<organism evidence="4 5">
    <name type="scientific">[Ruminococcus] lactaris</name>
    <dbReference type="NCBI Taxonomy" id="46228"/>
    <lineage>
        <taxon>Bacteria</taxon>
        <taxon>Bacillati</taxon>
        <taxon>Bacillota</taxon>
        <taxon>Clostridia</taxon>
        <taxon>Lachnospirales</taxon>
        <taxon>Lachnospiraceae</taxon>
        <taxon>Mediterraneibacter</taxon>
    </lineage>
</organism>
<dbReference type="EMBL" id="QRMI01000041">
    <property type="protein sequence ID" value="RHJ58017.1"/>
    <property type="molecule type" value="Genomic_DNA"/>
</dbReference>
<evidence type="ECO:0000313" key="4">
    <source>
        <dbReference type="EMBL" id="RHJ58017.1"/>
    </source>
</evidence>
<sequence>MISVIVPVYKVEKYLQKCVSSIQNQTYGDIEIILVNDGSPDNSGKICDELAKKDSRIKVIHQKNQGQAVARNLALDIAKGEYITFVDSDDTVNPRMLELLVSILKKNEADIAICGHRVVYEESYNESEDKKVCIEEVLDKEKLWQEIFGRLNNAVWNKMYISSKIGDLRFPKGIVHGEDLIFNLEYLIKCEKGVITNAPLYNYLQHKDSVTGSDFTEKKLYEIDSKDRALHIVEEYAPEQLKNAEKYCFRARMNVIRAIYKAGKDKQYLEKLNLYKQYVTEKYNLVKRDLKTKEKIEFNLYMRLKPVYKLIVTKI</sequence>
<dbReference type="PANTHER" id="PTHR22916">
    <property type="entry name" value="GLYCOSYLTRANSFERASE"/>
    <property type="match status" value="1"/>
</dbReference>
<evidence type="ECO:0000313" key="5">
    <source>
        <dbReference type="Proteomes" id="UP000285832"/>
    </source>
</evidence>
<dbReference type="AlphaFoldDB" id="A0A415CW69"/>
<comment type="caution">
    <text evidence="4">The sequence shown here is derived from an EMBL/GenBank/DDBJ whole genome shotgun (WGS) entry which is preliminary data.</text>
</comment>
<dbReference type="GO" id="GO:0016757">
    <property type="term" value="F:glycosyltransferase activity"/>
    <property type="evidence" value="ECO:0007669"/>
    <property type="project" value="UniProtKB-KW"/>
</dbReference>
<dbReference type="RefSeq" id="WP_118279394.1">
    <property type="nucleotide sequence ID" value="NZ_JAQDJO010000042.1"/>
</dbReference>
<keyword evidence="1" id="KW-0328">Glycosyltransferase</keyword>
<proteinExistence type="predicted"/>
<evidence type="ECO:0000259" key="3">
    <source>
        <dbReference type="Pfam" id="PF00535"/>
    </source>
</evidence>
<reference evidence="4 5" key="1">
    <citation type="submission" date="2018-08" db="EMBL/GenBank/DDBJ databases">
        <title>A genome reference for cultivated species of the human gut microbiota.</title>
        <authorList>
            <person name="Zou Y."/>
            <person name="Xue W."/>
            <person name="Luo G."/>
        </authorList>
    </citation>
    <scope>NUCLEOTIDE SEQUENCE [LARGE SCALE GENOMIC DNA]</scope>
    <source>
        <strain evidence="4 5">AM09-9</strain>
    </source>
</reference>
<dbReference type="SUPFAM" id="SSF53448">
    <property type="entry name" value="Nucleotide-diphospho-sugar transferases"/>
    <property type="match status" value="1"/>
</dbReference>
<dbReference type="InterPro" id="IPR001173">
    <property type="entry name" value="Glyco_trans_2-like"/>
</dbReference>
<keyword evidence="2 4" id="KW-0808">Transferase</keyword>
<feature type="domain" description="Glycosyltransferase 2-like" evidence="3">
    <location>
        <begin position="3"/>
        <end position="143"/>
    </location>
</feature>
<dbReference type="PANTHER" id="PTHR22916:SF51">
    <property type="entry name" value="GLYCOSYLTRANSFERASE EPSH-RELATED"/>
    <property type="match status" value="1"/>
</dbReference>
<dbReference type="InterPro" id="IPR029044">
    <property type="entry name" value="Nucleotide-diphossugar_trans"/>
</dbReference>
<protein>
    <submittedName>
        <fullName evidence="4">Glycosyltransferase</fullName>
    </submittedName>
</protein>